<organism evidence="2">
    <name type="scientific">Oryza sativa subsp. japonica</name>
    <name type="common">Rice</name>
    <dbReference type="NCBI Taxonomy" id="39947"/>
    <lineage>
        <taxon>Eukaryota</taxon>
        <taxon>Viridiplantae</taxon>
        <taxon>Streptophyta</taxon>
        <taxon>Embryophyta</taxon>
        <taxon>Tracheophyta</taxon>
        <taxon>Spermatophyta</taxon>
        <taxon>Magnoliopsida</taxon>
        <taxon>Liliopsida</taxon>
        <taxon>Poales</taxon>
        <taxon>Poaceae</taxon>
        <taxon>BOP clade</taxon>
        <taxon>Oryzoideae</taxon>
        <taxon>Oryzeae</taxon>
        <taxon>Oryzinae</taxon>
        <taxon>Oryza</taxon>
        <taxon>Oryza sativa</taxon>
    </lineage>
</organism>
<reference evidence="2" key="2">
    <citation type="submission" date="2006-06" db="EMBL/GenBank/DDBJ databases">
        <authorList>
            <person name="Buell R."/>
            <person name="Wing R.A."/>
            <person name="McCombie W.A."/>
            <person name="Ouyang S."/>
        </authorList>
    </citation>
    <scope>NUCLEOTIDE SEQUENCE</scope>
</reference>
<protein>
    <submittedName>
        <fullName evidence="2">Expressed protein</fullName>
    </submittedName>
</protein>
<feature type="region of interest" description="Disordered" evidence="1">
    <location>
        <begin position="1"/>
        <end position="28"/>
    </location>
</feature>
<evidence type="ECO:0000256" key="1">
    <source>
        <dbReference type="SAM" id="MobiDB-lite"/>
    </source>
</evidence>
<feature type="compositionally biased region" description="Basic and acidic residues" evidence="1">
    <location>
        <begin position="18"/>
        <end position="28"/>
    </location>
</feature>
<reference evidence="2" key="1">
    <citation type="journal article" date="2005" name="Genome Res.">
        <title>Sequence, annotation, and analysis of synteny between rice chromosome 3 and diverged grass species.</title>
        <authorList>
            <consortium name="Rice Chromosome 3 Sequencing Consortium"/>
            <person name="Buell C.R."/>
            <person name="Yuan Q."/>
            <person name="Ouyang S."/>
            <person name="Liu J."/>
            <person name="Zhu W."/>
            <person name="Wang A."/>
            <person name="Maiti R."/>
            <person name="Haas B."/>
            <person name="Wortman J."/>
            <person name="Pertea M."/>
            <person name="Jones K.M."/>
            <person name="Kim M."/>
            <person name="Overton L."/>
            <person name="Tsitrin T."/>
            <person name="Fadrosh D."/>
            <person name="Bera J."/>
            <person name="Weaver B."/>
            <person name="Jin S."/>
            <person name="Johri S."/>
            <person name="Reardon M."/>
            <person name="Webb K."/>
            <person name="Hill J."/>
            <person name="Moffat K."/>
            <person name="Tallon L."/>
            <person name="Van Aken S."/>
            <person name="Lewis M."/>
            <person name="Utterback T."/>
            <person name="Feldblyum T."/>
            <person name="Zismann V."/>
            <person name="Iobst S."/>
            <person name="Hsiao J."/>
            <person name="de Vazeille A.R."/>
            <person name="Salzberg S.L."/>
            <person name="White O."/>
            <person name="Fraser C."/>
            <person name="Yu Y."/>
            <person name="Kim H."/>
            <person name="Rambo T."/>
            <person name="Currie J."/>
            <person name="Collura K."/>
            <person name="Kernodle-Thompson S."/>
            <person name="Wei F."/>
            <person name="Kudrna K."/>
            <person name="Ammiraju J.S."/>
            <person name="Luo M."/>
            <person name="Goicoechea J.L."/>
            <person name="Wing R.A."/>
            <person name="Henry D."/>
            <person name="Oates R."/>
            <person name="Palmer M."/>
            <person name="Pries G."/>
            <person name="Saski C."/>
            <person name="Simmons J."/>
            <person name="Soderlund C."/>
            <person name="Nelson W."/>
            <person name="de la Bastide M."/>
            <person name="Spiegel L."/>
            <person name="Nascimento L."/>
            <person name="Huang E."/>
            <person name="Preston R."/>
            <person name="Zutavern T."/>
            <person name="Palmer L."/>
            <person name="O'Shaughnessy A."/>
            <person name="Dike S."/>
            <person name="McCombie W.R."/>
            <person name="Minx P."/>
            <person name="Cordum H."/>
            <person name="Wilson R."/>
            <person name="Jin W."/>
            <person name="Lee H.R."/>
            <person name="Jiang J."/>
            <person name="Jackson S."/>
        </authorList>
    </citation>
    <scope>NUCLEOTIDE SEQUENCE [LARGE SCALE GENOMIC DNA]</scope>
</reference>
<sequence>MLSSTTTLHLRPRPPPVTDDHPGKFYIP</sequence>
<name>Q10LR3_ORYSJ</name>
<proteinExistence type="predicted"/>
<evidence type="ECO:0000313" key="2">
    <source>
        <dbReference type="EMBL" id="ABF95836.1"/>
    </source>
</evidence>
<dbReference type="EMBL" id="DP000009">
    <property type="protein sequence ID" value="ABF95836.1"/>
    <property type="molecule type" value="Genomic_DNA"/>
</dbReference>
<accession>Q10LR3</accession>
<gene>
    <name evidence="2" type="ordered locus">LOC_Os03g21964</name>
</gene>
<dbReference type="AlphaFoldDB" id="Q10LR3"/>